<feature type="coiled-coil region" evidence="1">
    <location>
        <begin position="612"/>
        <end position="639"/>
    </location>
</feature>
<name>A0A9P6WP25_9ASCO</name>
<keyword evidence="5" id="KW-1185">Reference proteome</keyword>
<dbReference type="Proteomes" id="UP000697127">
    <property type="component" value="Unassembled WGS sequence"/>
</dbReference>
<evidence type="ECO:0000313" key="5">
    <source>
        <dbReference type="Proteomes" id="UP000697127"/>
    </source>
</evidence>
<feature type="coiled-coil region" evidence="1">
    <location>
        <begin position="732"/>
        <end position="763"/>
    </location>
</feature>
<feature type="compositionally biased region" description="Basic and acidic residues" evidence="2">
    <location>
        <begin position="836"/>
        <end position="847"/>
    </location>
</feature>
<evidence type="ECO:0000256" key="3">
    <source>
        <dbReference type="SAM" id="SignalP"/>
    </source>
</evidence>
<proteinExistence type="predicted"/>
<dbReference type="AlphaFoldDB" id="A0A9P6WP25"/>
<sequence length="882" mass="100916">MGLFEKIKCYTSSALVFWLIYHVLTTCPLCCPLPYEGTGNEDTICKYTHTGYSYIKPYTDPALEYYQTSPIKPYVDDSIIKINEFIIEPYGPIVKEQIEIIYNFASNKIHQLKERLDDDSLSNTKIEDILIPAEEELKAFIGKPDINQEKTIEPVTPNDDEIEPTPIPTTKESNTILKTDVTKSTDESIVEPAEEIIPVAEETEIPVAVTESESSNGKFEESVDEVKVDIEQIAAEVVIEAAEAVVCPLNTPLNYSKTLDINYDPICVYSHKSYDLISPYVSSVTNYYDSSSIKPIIDKRLDNIKPGFIYVSNKFDKFSNYVSAYREAHEENVIQTLEHSSKNISEFINIIINFINNTVYPVVSECTKIILRKLNVYNRSIKIFVYLKWNIYIKPFILHKLEKFFKTKIGLYLLDLGNSKQINILKKIISYIYKFILSTYNYIYEKINYVYNINVQSKKTEAYELMKAKQAFLHDLAQYLPDSFNFKSQKKSSDSSSSTTTSISVSFSSTINVSLSTSTSTTINAPSASSTNEKYELLLKTTIESANKDFIEQINELANQYKTKIHSKFQPLIKDLASNVNNGYDKIHDQLNRINQYKDKNHPLYVSRQDYRDSLSEKKSLIEDQIKNIEIKLNEEIENYLDNVLKIRISIIETLEEFADSTLNAYSSSIIANGDDWQEWKKYKELKKSLINFRDELIDKDPIDDLSSYLNKLKKDAYVLTNESGSYMSILRAKANIEFQSREKEERELKEKLKAEVADVELDDEEEETSTITQTKFITQTLNSKHSEKTQIVDPIEEEATGSTSNETPTDPEIADPEVEDIDIVEQNVEAESEEEVKKSVDDKLESDASSVESIEAEYVVEIIPSGSDEVKVVLEPIESFE</sequence>
<reference evidence="4" key="1">
    <citation type="submission" date="2020-11" db="EMBL/GenBank/DDBJ databases">
        <title>Kefir isolates.</title>
        <authorList>
            <person name="Marcisauskas S."/>
            <person name="Kim Y."/>
            <person name="Blasche S."/>
        </authorList>
    </citation>
    <scope>NUCLEOTIDE SEQUENCE</scope>
    <source>
        <strain evidence="4">Olga-1</strain>
    </source>
</reference>
<feature type="region of interest" description="Disordered" evidence="2">
    <location>
        <begin position="787"/>
        <end position="852"/>
    </location>
</feature>
<accession>A0A9P6WP25</accession>
<comment type="caution">
    <text evidence="4">The sequence shown here is derived from an EMBL/GenBank/DDBJ whole genome shotgun (WGS) entry which is preliminary data.</text>
</comment>
<dbReference type="EMBL" id="PUHW01000024">
    <property type="protein sequence ID" value="KAG0690642.1"/>
    <property type="molecule type" value="Genomic_DNA"/>
</dbReference>
<protein>
    <recommendedName>
        <fullName evidence="6">Outer spore wall assembly protein SHE10</fullName>
    </recommendedName>
</protein>
<feature type="chain" id="PRO_5040344347" description="Outer spore wall assembly protein SHE10" evidence="3">
    <location>
        <begin position="26"/>
        <end position="882"/>
    </location>
</feature>
<evidence type="ECO:0000313" key="4">
    <source>
        <dbReference type="EMBL" id="KAG0690642.1"/>
    </source>
</evidence>
<evidence type="ECO:0000256" key="2">
    <source>
        <dbReference type="SAM" id="MobiDB-lite"/>
    </source>
</evidence>
<feature type="compositionally biased region" description="Acidic residues" evidence="2">
    <location>
        <begin position="813"/>
        <end position="835"/>
    </location>
</feature>
<gene>
    <name evidence="4" type="ORF">C6P40_002141</name>
</gene>
<feature type="signal peptide" evidence="3">
    <location>
        <begin position="1"/>
        <end position="25"/>
    </location>
</feature>
<keyword evidence="1" id="KW-0175">Coiled coil</keyword>
<keyword evidence="3" id="KW-0732">Signal</keyword>
<evidence type="ECO:0008006" key="6">
    <source>
        <dbReference type="Google" id="ProtNLM"/>
    </source>
</evidence>
<evidence type="ECO:0000256" key="1">
    <source>
        <dbReference type="SAM" id="Coils"/>
    </source>
</evidence>
<organism evidence="4 5">
    <name type="scientific">Pichia californica</name>
    <dbReference type="NCBI Taxonomy" id="460514"/>
    <lineage>
        <taxon>Eukaryota</taxon>
        <taxon>Fungi</taxon>
        <taxon>Dikarya</taxon>
        <taxon>Ascomycota</taxon>
        <taxon>Saccharomycotina</taxon>
        <taxon>Pichiomycetes</taxon>
        <taxon>Pichiales</taxon>
        <taxon>Pichiaceae</taxon>
        <taxon>Pichia</taxon>
    </lineage>
</organism>
<feature type="region of interest" description="Disordered" evidence="2">
    <location>
        <begin position="150"/>
        <end position="171"/>
    </location>
</feature>